<evidence type="ECO:0000313" key="18">
    <source>
        <dbReference type="WBParaSite" id="BXY_1074900.1"/>
    </source>
</evidence>
<dbReference type="GO" id="GO:0036444">
    <property type="term" value="P:calcium import into the mitochondrion"/>
    <property type="evidence" value="ECO:0007669"/>
    <property type="project" value="TreeGrafter"/>
</dbReference>
<organism evidence="16 18">
    <name type="scientific">Bursaphelenchus xylophilus</name>
    <name type="common">Pinewood nematode worm</name>
    <name type="synonym">Aphelenchoides xylophilus</name>
    <dbReference type="NCBI Taxonomy" id="6326"/>
    <lineage>
        <taxon>Eukaryota</taxon>
        <taxon>Metazoa</taxon>
        <taxon>Ecdysozoa</taxon>
        <taxon>Nematoda</taxon>
        <taxon>Chromadorea</taxon>
        <taxon>Rhabditida</taxon>
        <taxon>Tylenchina</taxon>
        <taxon>Tylenchomorpha</taxon>
        <taxon>Aphelenchoidea</taxon>
        <taxon>Aphelenchoididae</taxon>
        <taxon>Bursaphelenchus</taxon>
    </lineage>
</organism>
<dbReference type="PROSITE" id="PS50222">
    <property type="entry name" value="EF_HAND_2"/>
    <property type="match status" value="1"/>
</dbReference>
<proteinExistence type="inferred from homology"/>
<evidence type="ECO:0000256" key="6">
    <source>
        <dbReference type="ARBA" id="ARBA00022737"/>
    </source>
</evidence>
<dbReference type="Proteomes" id="UP000582659">
    <property type="component" value="Unassembled WGS sequence"/>
</dbReference>
<evidence type="ECO:0000256" key="9">
    <source>
        <dbReference type="ARBA" id="ARBA00022946"/>
    </source>
</evidence>
<keyword evidence="12" id="KW-0472">Membrane</keyword>
<dbReference type="Proteomes" id="UP000659654">
    <property type="component" value="Unassembled WGS sequence"/>
</dbReference>
<dbReference type="InterPro" id="IPR011992">
    <property type="entry name" value="EF-hand-dom_pair"/>
</dbReference>
<dbReference type="GO" id="GO:0005758">
    <property type="term" value="C:mitochondrial intermembrane space"/>
    <property type="evidence" value="ECO:0007669"/>
    <property type="project" value="UniProtKB-SubCell"/>
</dbReference>
<dbReference type="SMR" id="A0A1I7SCJ7"/>
<evidence type="ECO:0000256" key="4">
    <source>
        <dbReference type="ARBA" id="ARBA00022568"/>
    </source>
</evidence>
<keyword evidence="4" id="KW-0109">Calcium transport</keyword>
<evidence type="ECO:0000256" key="11">
    <source>
        <dbReference type="ARBA" id="ARBA00023128"/>
    </source>
</evidence>
<dbReference type="eggNOG" id="KOG2643">
    <property type="taxonomic scope" value="Eukaryota"/>
</dbReference>
<sequence>MLTRLSKSITLHRSKIFYRDIRLVTNLNASLTQFPGVFEDKQDDNRYVRKSNLFLVAFCGTVLYLNKERWQNLFGRFKVHALAQENVGETNATPAEQEILQNHEKECDIFDGEEKKKKKKRNLFRQKRIIEYENRLRMYSAPDKIFRYFATVKYIDNDGQASIFMTPEDFVRSLTPGVMQPRRYGLDMYKVYHPGETITASDESMIFNWLERGGLIAYEDYLFLMTLLSTSPNDFRLAFSVFDVNGDGLLDKFEFEKVQDLVLKQSHVGQKHRDNFAQGILFKKSGSTCLTRYFFGPNHDQKLTVDRFLQFQVRNIDLG</sequence>
<evidence type="ECO:0000256" key="1">
    <source>
        <dbReference type="ARBA" id="ARBA00004273"/>
    </source>
</evidence>
<dbReference type="Proteomes" id="UP000095284">
    <property type="component" value="Unplaced"/>
</dbReference>
<dbReference type="InterPro" id="IPR039800">
    <property type="entry name" value="MICU1/2/3"/>
</dbReference>
<dbReference type="Gene3D" id="1.10.238.10">
    <property type="entry name" value="EF-hand"/>
    <property type="match status" value="1"/>
</dbReference>
<reference evidence="18" key="1">
    <citation type="submission" date="2016-11" db="UniProtKB">
        <authorList>
            <consortium name="WormBaseParasite"/>
        </authorList>
    </citation>
    <scope>IDENTIFICATION</scope>
</reference>
<dbReference type="InterPro" id="IPR018247">
    <property type="entry name" value="EF_Hand_1_Ca_BS"/>
</dbReference>
<accession>A0A1I7SCJ7</accession>
<evidence type="ECO:0000256" key="13">
    <source>
        <dbReference type="ARBA" id="ARBA00038333"/>
    </source>
</evidence>
<dbReference type="EMBL" id="CAJFDI010000002">
    <property type="protein sequence ID" value="CAD5214042.1"/>
    <property type="molecule type" value="Genomic_DNA"/>
</dbReference>
<protein>
    <submittedName>
        <fullName evidence="15">(pine wood nematode) hypothetical protein</fullName>
    </submittedName>
    <submittedName>
        <fullName evidence="18">EF-hand domain-containing protein</fullName>
    </submittedName>
</protein>
<keyword evidence="10" id="KW-0406">Ion transport</keyword>
<evidence type="ECO:0000313" key="17">
    <source>
        <dbReference type="Proteomes" id="UP000659654"/>
    </source>
</evidence>
<dbReference type="GO" id="GO:0005509">
    <property type="term" value="F:calcium ion binding"/>
    <property type="evidence" value="ECO:0007669"/>
    <property type="project" value="InterPro"/>
</dbReference>
<keyword evidence="6" id="KW-0677">Repeat</keyword>
<dbReference type="OrthoDB" id="10056860at2759"/>
<evidence type="ECO:0000256" key="2">
    <source>
        <dbReference type="ARBA" id="ARBA00004569"/>
    </source>
</evidence>
<keyword evidence="3" id="KW-0813">Transport</keyword>
<keyword evidence="11" id="KW-0496">Mitochondrion</keyword>
<dbReference type="GO" id="GO:0051560">
    <property type="term" value="P:mitochondrial calcium ion homeostasis"/>
    <property type="evidence" value="ECO:0007669"/>
    <property type="project" value="TreeGrafter"/>
</dbReference>
<name>A0A1I7SCJ7_BURXY</name>
<evidence type="ECO:0000256" key="7">
    <source>
        <dbReference type="ARBA" id="ARBA00022792"/>
    </source>
</evidence>
<dbReference type="AlphaFoldDB" id="A0A1I7SCJ7"/>
<feature type="domain" description="EF-hand" evidence="14">
    <location>
        <begin position="230"/>
        <end position="265"/>
    </location>
</feature>
<evidence type="ECO:0000313" key="16">
    <source>
        <dbReference type="Proteomes" id="UP000095284"/>
    </source>
</evidence>
<evidence type="ECO:0000313" key="15">
    <source>
        <dbReference type="EMBL" id="CAD5214042.1"/>
    </source>
</evidence>
<evidence type="ECO:0000259" key="14">
    <source>
        <dbReference type="PROSITE" id="PS50222"/>
    </source>
</evidence>
<dbReference type="PANTHER" id="PTHR12294">
    <property type="entry name" value="EF HAND DOMAIN FAMILY A1,A2-RELATED"/>
    <property type="match status" value="1"/>
</dbReference>
<keyword evidence="9" id="KW-0809">Transit peptide</keyword>
<evidence type="ECO:0000256" key="10">
    <source>
        <dbReference type="ARBA" id="ARBA00023065"/>
    </source>
</evidence>
<evidence type="ECO:0000256" key="5">
    <source>
        <dbReference type="ARBA" id="ARBA00022723"/>
    </source>
</evidence>
<keyword evidence="5" id="KW-0479">Metal-binding</keyword>
<comment type="subcellular location">
    <subcellularLocation>
        <location evidence="1">Mitochondrion inner membrane</location>
    </subcellularLocation>
    <subcellularLocation>
        <location evidence="2">Mitochondrion intermembrane space</location>
    </subcellularLocation>
</comment>
<keyword evidence="8" id="KW-0106">Calcium</keyword>
<dbReference type="SUPFAM" id="SSF47473">
    <property type="entry name" value="EF-hand"/>
    <property type="match status" value="1"/>
</dbReference>
<keyword evidence="7" id="KW-0999">Mitochondrion inner membrane</keyword>
<comment type="similarity">
    <text evidence="13">Belongs to the MICU1 family. MICU1 subfamily.</text>
</comment>
<keyword evidence="17" id="KW-1185">Reference proteome</keyword>
<dbReference type="PANTHER" id="PTHR12294:SF1">
    <property type="entry name" value="CALCIUM UPTAKE PROTEIN 1, MITOCHONDRIAL"/>
    <property type="match status" value="1"/>
</dbReference>
<evidence type="ECO:0000256" key="12">
    <source>
        <dbReference type="ARBA" id="ARBA00023136"/>
    </source>
</evidence>
<dbReference type="EMBL" id="CAJFCV020000002">
    <property type="protein sequence ID" value="CAG9093981.1"/>
    <property type="molecule type" value="Genomic_DNA"/>
</dbReference>
<dbReference type="PROSITE" id="PS00018">
    <property type="entry name" value="EF_HAND_1"/>
    <property type="match status" value="1"/>
</dbReference>
<evidence type="ECO:0000256" key="3">
    <source>
        <dbReference type="ARBA" id="ARBA00022448"/>
    </source>
</evidence>
<dbReference type="GO" id="GO:1990246">
    <property type="term" value="C:uniplex complex"/>
    <property type="evidence" value="ECO:0007669"/>
    <property type="project" value="TreeGrafter"/>
</dbReference>
<dbReference type="WBParaSite" id="BXY_1074900.1">
    <property type="protein sequence ID" value="BXY_1074900.1"/>
    <property type="gene ID" value="BXY_1074900"/>
</dbReference>
<dbReference type="InterPro" id="IPR002048">
    <property type="entry name" value="EF_hand_dom"/>
</dbReference>
<reference evidence="15" key="2">
    <citation type="submission" date="2020-09" db="EMBL/GenBank/DDBJ databases">
        <authorList>
            <person name="Kikuchi T."/>
        </authorList>
    </citation>
    <scope>NUCLEOTIDE SEQUENCE</scope>
    <source>
        <strain evidence="15">Ka4C1</strain>
    </source>
</reference>
<evidence type="ECO:0000256" key="8">
    <source>
        <dbReference type="ARBA" id="ARBA00022837"/>
    </source>
</evidence>
<gene>
    <name evidence="15" type="ORF">BXYJ_LOCUS3332</name>
</gene>